<name>A0A173UYG9_PARDI</name>
<feature type="domain" description="Polymerase beta nucleotidyltransferase" evidence="1">
    <location>
        <begin position="10"/>
        <end position="99"/>
    </location>
</feature>
<dbReference type="AlphaFoldDB" id="A0A173UYG9"/>
<dbReference type="GO" id="GO:0016740">
    <property type="term" value="F:transferase activity"/>
    <property type="evidence" value="ECO:0007669"/>
    <property type="project" value="UniProtKB-KW"/>
</dbReference>
<evidence type="ECO:0000259" key="1">
    <source>
        <dbReference type="Pfam" id="PF18765"/>
    </source>
</evidence>
<accession>A0A173UYG9</accession>
<dbReference type="Proteomes" id="UP000095591">
    <property type="component" value="Unassembled WGS sequence"/>
</dbReference>
<dbReference type="EMBL" id="CYXP01000005">
    <property type="protein sequence ID" value="CUN20142.1"/>
    <property type="molecule type" value="Genomic_DNA"/>
</dbReference>
<dbReference type="RefSeq" id="WP_022193234.1">
    <property type="nucleotide sequence ID" value="NZ_CDRH01000291.1"/>
</dbReference>
<proteinExistence type="predicted"/>
<dbReference type="CDD" id="cd05403">
    <property type="entry name" value="NT_KNTase_like"/>
    <property type="match status" value="1"/>
</dbReference>
<reference evidence="2 3" key="1">
    <citation type="submission" date="2015-09" db="EMBL/GenBank/DDBJ databases">
        <authorList>
            <consortium name="Pathogen Informatics"/>
        </authorList>
    </citation>
    <scope>NUCLEOTIDE SEQUENCE [LARGE SCALE GENOMIC DNA]</scope>
    <source>
        <strain evidence="2 3">2789STDY5608872</strain>
    </source>
</reference>
<sequence length="99" mass="11307">MFGLSDNVVEELREVFRRYGNIRRVLIFGSRAKGTSHAGSDIDLAMDGEDITFSQQLDINNRIDDLGLLYKVDLLNYQKQKGTPIGEHIDRVGKVFYSR</sequence>
<organism evidence="2 3">
    <name type="scientific">Parabacteroides distasonis</name>
    <dbReference type="NCBI Taxonomy" id="823"/>
    <lineage>
        <taxon>Bacteria</taxon>
        <taxon>Pseudomonadati</taxon>
        <taxon>Bacteroidota</taxon>
        <taxon>Bacteroidia</taxon>
        <taxon>Bacteroidales</taxon>
        <taxon>Tannerellaceae</taxon>
        <taxon>Parabacteroides</taxon>
    </lineage>
</organism>
<protein>
    <submittedName>
        <fullName evidence="2">Nucleotidyltransferase domain</fullName>
    </submittedName>
</protein>
<dbReference type="Gene3D" id="3.30.460.10">
    <property type="entry name" value="Beta Polymerase, domain 2"/>
    <property type="match status" value="1"/>
</dbReference>
<evidence type="ECO:0000313" key="3">
    <source>
        <dbReference type="Proteomes" id="UP000095591"/>
    </source>
</evidence>
<dbReference type="InterPro" id="IPR041633">
    <property type="entry name" value="Polbeta"/>
</dbReference>
<dbReference type="Pfam" id="PF18765">
    <property type="entry name" value="Polbeta"/>
    <property type="match status" value="1"/>
</dbReference>
<dbReference type="InterPro" id="IPR043519">
    <property type="entry name" value="NT_sf"/>
</dbReference>
<gene>
    <name evidence="2" type="ORF">ERS852429_02469</name>
</gene>
<dbReference type="SUPFAM" id="SSF81301">
    <property type="entry name" value="Nucleotidyltransferase"/>
    <property type="match status" value="1"/>
</dbReference>
<evidence type="ECO:0000313" key="2">
    <source>
        <dbReference type="EMBL" id="CUN20142.1"/>
    </source>
</evidence>
<keyword evidence="2" id="KW-0808">Transferase</keyword>